<dbReference type="InterPro" id="IPR016457">
    <property type="entry name" value="Formylmethanofuran_DH_bsu"/>
</dbReference>
<dbReference type="SUPFAM" id="SSF53706">
    <property type="entry name" value="Formate dehydrogenase/DMSO reductase, domains 1-3"/>
    <property type="match status" value="1"/>
</dbReference>
<name>A0A1J5SUY9_9ZZZZ</name>
<dbReference type="GO" id="GO:0018493">
    <property type="term" value="F:formylmethanofuran dehydrogenase activity"/>
    <property type="evidence" value="ECO:0007669"/>
    <property type="project" value="InterPro"/>
</dbReference>
<reference evidence="1" key="1">
    <citation type="submission" date="2016-10" db="EMBL/GenBank/DDBJ databases">
        <title>Sequence of Gallionella enrichment culture.</title>
        <authorList>
            <person name="Poehlein A."/>
            <person name="Muehling M."/>
            <person name="Daniel R."/>
        </authorList>
    </citation>
    <scope>NUCLEOTIDE SEQUENCE</scope>
</reference>
<gene>
    <name evidence="1" type="primary">fhcB_1</name>
    <name evidence="1" type="ORF">GALL_60360</name>
</gene>
<keyword evidence="1" id="KW-0808">Transferase</keyword>
<accession>A0A1J5SUY9</accession>
<sequence length="426" mass="45854">MKISNETTSPTTITCPACGLLCDDIILNSESEIPAKNSCPKSIHFYEQAYTSNASATPTVAGKPTDLNGAIKAAGDILRASNQPLFSGLGTEVQGMRAVLGLAEKTNATLDHMHNDGAMRNILTLQNSGWQNTTLTEVKNRADVILAIGTDIISSHPRFFEKLVWNKNSLFDKPTPEIIYLGAPANASAENLTAGTSPDGKKPTVIAAEMADLPEIINVLNALMNNKKISVSEVGGVAITTLQAIIEKLRSAQYAVITWTVGNFKFANAELTIQGITQIVVKLNETSRAAGLPLNAGDGDMSVNNTSAWISGYPTRNRFTNGKIEYNVQSFSTSKQLANCDAVLWISTFNPHLPPSTDLPLIVIGHPNMKFDRVPDVFIPVGIPGVDHIGTIFRMDNVVALPLKKTRQSSLPTLSQVIQQLTDNMS</sequence>
<keyword evidence="1" id="KW-0378">Hydrolase</keyword>
<proteinExistence type="predicted"/>
<organism evidence="1">
    <name type="scientific">mine drainage metagenome</name>
    <dbReference type="NCBI Taxonomy" id="410659"/>
    <lineage>
        <taxon>unclassified sequences</taxon>
        <taxon>metagenomes</taxon>
        <taxon>ecological metagenomes</taxon>
    </lineage>
</organism>
<protein>
    <submittedName>
        <fullName evidence="1">Formyltransferase/hydrolase complex Fhc subunit B</fullName>
    </submittedName>
</protein>
<dbReference type="AlphaFoldDB" id="A0A1J5SUY9"/>
<dbReference type="GO" id="GO:0016787">
    <property type="term" value="F:hydrolase activity"/>
    <property type="evidence" value="ECO:0007669"/>
    <property type="project" value="UniProtKB-KW"/>
</dbReference>
<evidence type="ECO:0000313" key="1">
    <source>
        <dbReference type="EMBL" id="OIR12337.1"/>
    </source>
</evidence>
<comment type="caution">
    <text evidence="1">The sequence shown here is derived from an EMBL/GenBank/DDBJ whole genome shotgun (WGS) entry which is preliminary data.</text>
</comment>
<dbReference type="EMBL" id="MLJW01000017">
    <property type="protein sequence ID" value="OIR12337.1"/>
    <property type="molecule type" value="Genomic_DNA"/>
</dbReference>
<dbReference type="GO" id="GO:0016740">
    <property type="term" value="F:transferase activity"/>
    <property type="evidence" value="ECO:0007669"/>
    <property type="project" value="UniProtKB-KW"/>
</dbReference>
<dbReference type="GO" id="GO:0015948">
    <property type="term" value="P:methanogenesis"/>
    <property type="evidence" value="ECO:0007669"/>
    <property type="project" value="InterPro"/>
</dbReference>
<dbReference type="PIRSF" id="PIRSF005646">
    <property type="entry name" value="FwdB"/>
    <property type="match status" value="1"/>
</dbReference>